<dbReference type="Proteomes" id="UP000732399">
    <property type="component" value="Unassembled WGS sequence"/>
</dbReference>
<comment type="caution">
    <text evidence="1">The sequence shown here is derived from an EMBL/GenBank/DDBJ whole genome shotgun (WGS) entry which is preliminary data.</text>
</comment>
<evidence type="ECO:0000313" key="2">
    <source>
        <dbReference type="Proteomes" id="UP000732399"/>
    </source>
</evidence>
<reference evidence="1 2" key="1">
    <citation type="submission" date="2020-03" db="EMBL/GenBank/DDBJ databases">
        <authorList>
            <person name="Wang L."/>
            <person name="He N."/>
            <person name="Li Y."/>
            <person name="Fang Y."/>
            <person name="Zhang F."/>
        </authorList>
    </citation>
    <scope>NUCLEOTIDE SEQUENCE [LARGE SCALE GENOMIC DNA]</scope>
    <source>
        <strain evidence="1 2">36D10-4-7</strain>
    </source>
</reference>
<organism evidence="1 2">
    <name type="scientific">Sphingomonas corticis</name>
    <dbReference type="NCBI Taxonomy" id="2722791"/>
    <lineage>
        <taxon>Bacteria</taxon>
        <taxon>Pseudomonadati</taxon>
        <taxon>Pseudomonadota</taxon>
        <taxon>Alphaproteobacteria</taxon>
        <taxon>Sphingomonadales</taxon>
        <taxon>Sphingomonadaceae</taxon>
        <taxon>Sphingomonas</taxon>
    </lineage>
</organism>
<gene>
    <name evidence="1" type="ORF">HBH26_18135</name>
</gene>
<protein>
    <submittedName>
        <fullName evidence="1">Uncharacterized protein</fullName>
    </submittedName>
</protein>
<keyword evidence="2" id="KW-1185">Reference proteome</keyword>
<proteinExistence type="predicted"/>
<dbReference type="RefSeq" id="WP_168136055.1">
    <property type="nucleotide sequence ID" value="NZ_JAAVJH010000019.1"/>
</dbReference>
<sequence length="181" mass="20792">MTPFSISEAALRLFRSADIDPARINDVMDRRAAARTATILGPGDRHPVLVRQRTGVPLMMIRRSRRHLYVTVEWRMPLVRYVEYGREDCRLLILQAIAESVQVAATGRSVDRLVAGVPFLEGQICEEVRSCEPFTEAKIKVAWLRWTGCDAEAKQRRAWHAVRPRCAEHHPVKHLESRETR</sequence>
<dbReference type="EMBL" id="JAAVJH010000019">
    <property type="protein sequence ID" value="NJR80500.1"/>
    <property type="molecule type" value="Genomic_DNA"/>
</dbReference>
<evidence type="ECO:0000313" key="1">
    <source>
        <dbReference type="EMBL" id="NJR80500.1"/>
    </source>
</evidence>
<accession>A0ABX1CW34</accession>
<name>A0ABX1CW34_9SPHN</name>